<dbReference type="Proteomes" id="UP000317243">
    <property type="component" value="Unassembled WGS sequence"/>
</dbReference>
<dbReference type="AlphaFoldDB" id="A0A5C5WIG9"/>
<feature type="repeat" description="TPR" evidence="1">
    <location>
        <begin position="614"/>
        <end position="647"/>
    </location>
</feature>
<proteinExistence type="predicted"/>
<keyword evidence="1" id="KW-0802">TPR repeat</keyword>
<keyword evidence="3" id="KW-1185">Reference proteome</keyword>
<evidence type="ECO:0000313" key="2">
    <source>
        <dbReference type="EMBL" id="TWT49801.1"/>
    </source>
</evidence>
<dbReference type="EMBL" id="SIHI01000018">
    <property type="protein sequence ID" value="TWT49801.1"/>
    <property type="molecule type" value="Genomic_DNA"/>
</dbReference>
<dbReference type="RefSeq" id="WP_197441327.1">
    <property type="nucleotide sequence ID" value="NZ_SIHI01000018.1"/>
</dbReference>
<organism evidence="2 3">
    <name type="scientific">Thalassoglobus neptunius</name>
    <dbReference type="NCBI Taxonomy" id="1938619"/>
    <lineage>
        <taxon>Bacteria</taxon>
        <taxon>Pseudomonadati</taxon>
        <taxon>Planctomycetota</taxon>
        <taxon>Planctomycetia</taxon>
        <taxon>Planctomycetales</taxon>
        <taxon>Planctomycetaceae</taxon>
        <taxon>Thalassoglobus</taxon>
    </lineage>
</organism>
<dbReference type="Gene3D" id="1.25.40.10">
    <property type="entry name" value="Tetratricopeptide repeat domain"/>
    <property type="match status" value="3"/>
</dbReference>
<feature type="repeat" description="TPR" evidence="1">
    <location>
        <begin position="85"/>
        <end position="118"/>
    </location>
</feature>
<evidence type="ECO:0000256" key="1">
    <source>
        <dbReference type="PROSITE-ProRule" id="PRU00339"/>
    </source>
</evidence>
<accession>A0A5C5WIG9</accession>
<feature type="repeat" description="TPR" evidence="1">
    <location>
        <begin position="718"/>
        <end position="751"/>
    </location>
</feature>
<sequence length="774" mass="87626">MAARYSSFTNQWVRWSSAPALFLVSWAMSIGSLQLSADDQGPPPPELPQRINPLEGIIDPVTGEELSAFEPKTPETNEEELSSEALALYMTGRIALERRDFDSAVDSFRKAIELAPNVSDSYKTLIPLLLAQREHDEAAQLALQASLRTDSGYELVAAMAGQFASRSQLDKGIDLIKEALDQADYPAGSLQHLLLHRDLGLYYRLNNQIENAASEYEIVLNTILSGEVDEELQQEVLKDPGKNFDEFGDTFLKAGLPDLALKAFEEASKHREAKPGLHSFNLATVFYETGKPEQALEALQEYFDAQLQGRGRAAYELLEKILKELGREDELNDRLNEMYANDEFNDVLRFFLADRVLESQDLDRAKELYLGSNPDVTDPRAMVGLLQIYREEGDSDNLLDILTKAFQVIPRAEDPAALNRLSEDVQRLSKGFEEELEALKSDEESLNGVYASARKSADGDDPQLQFIQAYFLGKMATETENTEAAIEFYRLAISMRNDPPPLLYSELGGYLIDSKSYEEAIDLLNEALTNPSDALQNERWRFLYFLTYAYQFDGQTERALEAVDEAMNNAPDPIMGRLLYQKAWIYYHNRDWDQALKYFNQVLSQYASETDLVQDTQFRVSNIYVEQGDMEQGEQVLLDVLQADPENTQANNDLGYLWADQGKNLEKAREMIQIALTAEPENPAYLDSMGWVLYQLGEYEEAAKILKSATEQKHGDDSTIFDHLGDAQLKLGQEDEAKENFERALKIEEEKEHPSEKLLKALRSKLQIEDKSTE</sequence>
<comment type="caution">
    <text evidence="2">The sequence shown here is derived from an EMBL/GenBank/DDBJ whole genome shotgun (WGS) entry which is preliminary data.</text>
</comment>
<dbReference type="PROSITE" id="PS50293">
    <property type="entry name" value="TPR_REGION"/>
    <property type="match status" value="1"/>
</dbReference>
<dbReference type="PROSITE" id="PS50005">
    <property type="entry name" value="TPR"/>
    <property type="match status" value="3"/>
</dbReference>
<gene>
    <name evidence="2" type="ORF">KOR42_38730</name>
</gene>
<dbReference type="SMART" id="SM00028">
    <property type="entry name" value="TPR"/>
    <property type="match status" value="8"/>
</dbReference>
<dbReference type="PANTHER" id="PTHR12558:SF13">
    <property type="entry name" value="CELL DIVISION CYCLE PROTEIN 27 HOMOLOG"/>
    <property type="match status" value="1"/>
</dbReference>
<reference evidence="2 3" key="1">
    <citation type="submission" date="2019-02" db="EMBL/GenBank/DDBJ databases">
        <title>Deep-cultivation of Planctomycetes and their phenomic and genomic characterization uncovers novel biology.</title>
        <authorList>
            <person name="Wiegand S."/>
            <person name="Jogler M."/>
            <person name="Boedeker C."/>
            <person name="Pinto D."/>
            <person name="Vollmers J."/>
            <person name="Rivas-Marin E."/>
            <person name="Kohn T."/>
            <person name="Peeters S.H."/>
            <person name="Heuer A."/>
            <person name="Rast P."/>
            <person name="Oberbeckmann S."/>
            <person name="Bunk B."/>
            <person name="Jeske O."/>
            <person name="Meyerdierks A."/>
            <person name="Storesund J.E."/>
            <person name="Kallscheuer N."/>
            <person name="Luecker S."/>
            <person name="Lage O.M."/>
            <person name="Pohl T."/>
            <person name="Merkel B.J."/>
            <person name="Hornburger P."/>
            <person name="Mueller R.-W."/>
            <person name="Bruemmer F."/>
            <person name="Labrenz M."/>
            <person name="Spormann A.M."/>
            <person name="Op Den Camp H."/>
            <person name="Overmann J."/>
            <person name="Amann R."/>
            <person name="Jetten M.S.M."/>
            <person name="Mascher T."/>
            <person name="Medema M.H."/>
            <person name="Devos D.P."/>
            <person name="Kaster A.-K."/>
            <person name="Ovreas L."/>
            <person name="Rohde M."/>
            <person name="Galperin M.Y."/>
            <person name="Jogler C."/>
        </authorList>
    </citation>
    <scope>NUCLEOTIDE SEQUENCE [LARGE SCALE GENOMIC DNA]</scope>
    <source>
        <strain evidence="2 3">KOR42</strain>
    </source>
</reference>
<dbReference type="Pfam" id="PF13181">
    <property type="entry name" value="TPR_8"/>
    <property type="match status" value="2"/>
</dbReference>
<dbReference type="PANTHER" id="PTHR12558">
    <property type="entry name" value="CELL DIVISION CYCLE 16,23,27"/>
    <property type="match status" value="1"/>
</dbReference>
<protein>
    <submittedName>
        <fullName evidence="2">Tetratricopeptide repeat protein</fullName>
    </submittedName>
</protein>
<dbReference type="Pfam" id="PF13174">
    <property type="entry name" value="TPR_6"/>
    <property type="match status" value="1"/>
</dbReference>
<dbReference type="InterPro" id="IPR011990">
    <property type="entry name" value="TPR-like_helical_dom_sf"/>
</dbReference>
<evidence type="ECO:0000313" key="3">
    <source>
        <dbReference type="Proteomes" id="UP000317243"/>
    </source>
</evidence>
<dbReference type="Pfam" id="PF13432">
    <property type="entry name" value="TPR_16"/>
    <property type="match status" value="3"/>
</dbReference>
<dbReference type="InterPro" id="IPR019734">
    <property type="entry name" value="TPR_rpt"/>
</dbReference>
<dbReference type="SUPFAM" id="SSF48452">
    <property type="entry name" value="TPR-like"/>
    <property type="match status" value="3"/>
</dbReference>
<name>A0A5C5WIG9_9PLAN</name>